<dbReference type="GO" id="GO:0004359">
    <property type="term" value="F:glutaminase activity"/>
    <property type="evidence" value="ECO:0007669"/>
    <property type="project" value="InterPro"/>
</dbReference>
<comment type="caution">
    <text evidence="11">The sequence shown here is derived from an EMBL/GenBank/DDBJ whole genome shotgun (WGS) entry which is preliminary data.</text>
</comment>
<dbReference type="NCBIfam" id="NF002730">
    <property type="entry name" value="PRK02628.1"/>
    <property type="match status" value="1"/>
</dbReference>
<dbReference type="SUPFAM" id="SSF56317">
    <property type="entry name" value="Carbon-nitrogen hydrolase"/>
    <property type="match status" value="1"/>
</dbReference>
<feature type="binding site" evidence="7">
    <location>
        <position position="446"/>
    </location>
    <ligand>
        <name>deamido-NAD(+)</name>
        <dbReference type="ChEBI" id="CHEBI:58437"/>
        <note>ligand shared between two neighboring subunits</note>
    </ligand>
</feature>
<dbReference type="AlphaFoldDB" id="A0A0G1H557"/>
<dbReference type="UniPathway" id="UPA00253">
    <property type="reaction ID" value="UER00334"/>
</dbReference>
<reference evidence="11 12" key="1">
    <citation type="journal article" date="2015" name="Nature">
        <title>rRNA introns, odd ribosomes, and small enigmatic genomes across a large radiation of phyla.</title>
        <authorList>
            <person name="Brown C.T."/>
            <person name="Hug L.A."/>
            <person name="Thomas B.C."/>
            <person name="Sharon I."/>
            <person name="Castelle C.J."/>
            <person name="Singh A."/>
            <person name="Wilkins M.J."/>
            <person name="Williams K.H."/>
            <person name="Banfield J.F."/>
        </authorList>
    </citation>
    <scope>NUCLEOTIDE SEQUENCE [LARGE SCALE GENOMIC DNA]</scope>
</reference>
<feature type="active site" description="For glutaminase activity" evidence="7">
    <location>
        <position position="116"/>
    </location>
</feature>
<evidence type="ECO:0000256" key="8">
    <source>
        <dbReference type="PIRNR" id="PIRNR006630"/>
    </source>
</evidence>
<gene>
    <name evidence="7" type="primary">nadE</name>
    <name evidence="11" type="ORF">UW30_C0003G0035</name>
</gene>
<feature type="binding site" evidence="7">
    <location>
        <position position="475"/>
    </location>
    <ligand>
        <name>deamido-NAD(+)</name>
        <dbReference type="ChEBI" id="CHEBI:58437"/>
        <note>ligand shared between two neighboring subunits</note>
    </ligand>
</feature>
<dbReference type="EC" id="6.3.5.1" evidence="7 8"/>
<dbReference type="Pfam" id="PF02540">
    <property type="entry name" value="NAD_synthase"/>
    <property type="match status" value="1"/>
</dbReference>
<dbReference type="PANTHER" id="PTHR23090">
    <property type="entry name" value="NH 3 /GLUTAMINE-DEPENDENT NAD + SYNTHETASE"/>
    <property type="match status" value="1"/>
</dbReference>
<dbReference type="HAMAP" id="MF_02090">
    <property type="entry name" value="NadE_glutamine_dep"/>
    <property type="match status" value="1"/>
</dbReference>
<keyword evidence="3 7" id="KW-0436">Ligase</keyword>
<dbReference type="SUPFAM" id="SSF52402">
    <property type="entry name" value="Adenine nucleotide alpha hydrolases-like"/>
    <property type="match status" value="1"/>
</dbReference>
<evidence type="ECO:0000256" key="6">
    <source>
        <dbReference type="ARBA" id="ARBA00023027"/>
    </source>
</evidence>
<dbReference type="PANTHER" id="PTHR23090:SF9">
    <property type="entry name" value="GLUTAMINE-DEPENDENT NAD(+) SYNTHETASE"/>
    <property type="match status" value="1"/>
</dbReference>
<evidence type="ECO:0000256" key="5">
    <source>
        <dbReference type="ARBA" id="ARBA00022840"/>
    </source>
</evidence>
<proteinExistence type="inferred from homology"/>
<dbReference type="Gene3D" id="3.60.110.10">
    <property type="entry name" value="Carbon-nitrogen hydrolase"/>
    <property type="match status" value="1"/>
</dbReference>
<evidence type="ECO:0000256" key="2">
    <source>
        <dbReference type="ARBA" id="ARBA00007145"/>
    </source>
</evidence>
<name>A0A0G1H557_9BACT</name>
<dbReference type="Proteomes" id="UP000034736">
    <property type="component" value="Unassembled WGS sequence"/>
</dbReference>
<dbReference type="InterPro" id="IPR036526">
    <property type="entry name" value="C-N_Hydrolase_sf"/>
</dbReference>
<feature type="domain" description="CN hydrolase" evidence="10">
    <location>
        <begin position="7"/>
        <end position="272"/>
    </location>
</feature>
<feature type="binding site" evidence="7">
    <location>
        <position position="612"/>
    </location>
    <ligand>
        <name>deamido-NAD(+)</name>
        <dbReference type="ChEBI" id="CHEBI:58437"/>
        <note>ligand shared between two neighboring subunits</note>
    </ligand>
</feature>
<evidence type="ECO:0000256" key="7">
    <source>
        <dbReference type="HAMAP-Rule" id="MF_02090"/>
    </source>
</evidence>
<keyword evidence="4 7" id="KW-0547">Nucleotide-binding</keyword>
<feature type="binding site" evidence="7">
    <location>
        <position position="199"/>
    </location>
    <ligand>
        <name>L-glutamine</name>
        <dbReference type="ChEBI" id="CHEBI:58359"/>
    </ligand>
</feature>
<dbReference type="GO" id="GO:0005524">
    <property type="term" value="F:ATP binding"/>
    <property type="evidence" value="ECO:0007669"/>
    <property type="project" value="UniProtKB-UniRule"/>
</dbReference>
<dbReference type="InterPro" id="IPR022310">
    <property type="entry name" value="NAD/GMP_synthase"/>
</dbReference>
<dbReference type="CDD" id="cd07570">
    <property type="entry name" value="GAT_Gln-NAD-synth"/>
    <property type="match status" value="1"/>
</dbReference>
<dbReference type="CDD" id="cd00553">
    <property type="entry name" value="NAD_synthase"/>
    <property type="match status" value="1"/>
</dbReference>
<evidence type="ECO:0000256" key="9">
    <source>
        <dbReference type="RuleBase" id="RU003811"/>
    </source>
</evidence>
<accession>A0A0G1H557</accession>
<feature type="binding site" evidence="7">
    <location>
        <position position="470"/>
    </location>
    <ligand>
        <name>ATP</name>
        <dbReference type="ChEBI" id="CHEBI:30616"/>
    </ligand>
</feature>
<evidence type="ECO:0000256" key="3">
    <source>
        <dbReference type="ARBA" id="ARBA00022598"/>
    </source>
</evidence>
<feature type="active site" description="Proton acceptor; for glutaminase activity" evidence="7">
    <location>
        <position position="47"/>
    </location>
</feature>
<dbReference type="Pfam" id="PF00795">
    <property type="entry name" value="CN_hydrolase"/>
    <property type="match status" value="1"/>
</dbReference>
<dbReference type="InterPro" id="IPR003694">
    <property type="entry name" value="NAD_synthase"/>
</dbReference>
<dbReference type="PROSITE" id="PS50263">
    <property type="entry name" value="CN_HYDROLASE"/>
    <property type="match status" value="1"/>
</dbReference>
<comment type="similarity">
    <text evidence="2 7 8">In the C-terminal section; belongs to the NAD synthetase family.</text>
</comment>
<evidence type="ECO:0000313" key="11">
    <source>
        <dbReference type="EMBL" id="KKT41935.1"/>
    </source>
</evidence>
<keyword evidence="6 7" id="KW-0520">NAD</keyword>
<dbReference type="GO" id="GO:0003952">
    <property type="term" value="F:NAD+ synthase (glutamine-hydrolyzing) activity"/>
    <property type="evidence" value="ECO:0007669"/>
    <property type="project" value="UniProtKB-UniRule"/>
</dbReference>
<dbReference type="PIRSF" id="PIRSF006630">
    <property type="entry name" value="NADS_GAT"/>
    <property type="match status" value="1"/>
</dbReference>
<sequence length="649" mass="71763">MKNFGYIKTAAIAPPLRVADTEYNAEKIIEFAKKAEAGGAKIIVFPELSTTGYTSADLFSQRTLLENNLSAIDKIKTASKNIKSLILIGAPLEVEGKLLNTAIAISGGKILGIVPKTYIPGYKEFYEERWFASARDLAAPTFMSEPLGNNIPIGTDILFRLDDNAILGIEICEDLWGALPPSSFQALHGANIIANLSASNELVGKADYRKELVTQQSARTISAYIYSSCGVHESTTDLVFGGHALIAENGSILKESKRFERGGEIIYGDIDIQHLMHDRAKTTSFGESIHEAYKKDFRFIDVPLNLDVGRLSKLERYIDQSPFVPQNKAELDKRSEEIFSIQTAGLAKRLEHAHMNKIILGLSGGLDSTLALLVAVKTYELLKLPKKNIHAYTMPGFGTSGRTKSNAKKLAVALGVTMEEINISKGVESHLRELKHNGEEDVTYQNAQTRYRTMILMNKSNQTGGLVLGTGDLSEIALGWCTFNGDHISHYNVNASIPKTLVRYLVNWVAGQITAEGGIPPKAGKVLQDILATPISPELVKGKGEKITQKTEDLVGPYVLHDFFLYHFVRWGSSPSKILFLAKLAFKKEFNEAEIKKWLKVFITRFFANQWKRSVMPDGPKVGSVSLSPRGDWRMPSDAEVNLWLKDLK</sequence>
<feature type="binding site" evidence="7">
    <location>
        <position position="122"/>
    </location>
    <ligand>
        <name>L-glutamine</name>
        <dbReference type="ChEBI" id="CHEBI:58359"/>
    </ligand>
</feature>
<feature type="binding site" evidence="7">
    <location>
        <position position="205"/>
    </location>
    <ligand>
        <name>L-glutamine</name>
        <dbReference type="ChEBI" id="CHEBI:58359"/>
    </ligand>
</feature>
<dbReference type="Gene3D" id="1.10.10.1140">
    <property type="entry name" value="Glutamine-dependent NAD+ synthetase, C-terminal domain"/>
    <property type="match status" value="1"/>
</dbReference>
<evidence type="ECO:0000259" key="10">
    <source>
        <dbReference type="PROSITE" id="PS50263"/>
    </source>
</evidence>
<dbReference type="GO" id="GO:0009435">
    <property type="term" value="P:NAD+ biosynthetic process"/>
    <property type="evidence" value="ECO:0007669"/>
    <property type="project" value="UniProtKB-UniRule"/>
</dbReference>
<organism evidence="11 12">
    <name type="scientific">Candidatus Giovannonibacteria bacterium GW2011_GWA2_44_13b</name>
    <dbReference type="NCBI Taxonomy" id="1618647"/>
    <lineage>
        <taxon>Bacteria</taxon>
        <taxon>Candidatus Giovannoniibacteriota</taxon>
    </lineage>
</organism>
<dbReference type="InterPro" id="IPR041856">
    <property type="entry name" value="NAD+_synth_C"/>
</dbReference>
<evidence type="ECO:0000256" key="4">
    <source>
        <dbReference type="ARBA" id="ARBA00022741"/>
    </source>
</evidence>
<dbReference type="GO" id="GO:0005737">
    <property type="term" value="C:cytoplasm"/>
    <property type="evidence" value="ECO:0007669"/>
    <property type="project" value="InterPro"/>
</dbReference>
<evidence type="ECO:0000256" key="1">
    <source>
        <dbReference type="ARBA" id="ARBA00005188"/>
    </source>
</evidence>
<dbReference type="InterPro" id="IPR003010">
    <property type="entry name" value="C-N_Hydrolase"/>
</dbReference>
<dbReference type="STRING" id="1618647.UW30_C0003G0035"/>
<comment type="function">
    <text evidence="7">Catalyzes the ATP-dependent amidation of deamido-NAD to form NAD. Uses L-glutamine as a nitrogen source.</text>
</comment>
<dbReference type="Gene3D" id="3.40.50.620">
    <property type="entry name" value="HUPs"/>
    <property type="match status" value="1"/>
</dbReference>
<feature type="active site" description="Nucleophile; for glutaminase activity" evidence="7">
    <location>
        <position position="172"/>
    </location>
</feature>
<feature type="binding site" evidence="7">
    <location>
        <begin position="361"/>
        <end position="368"/>
    </location>
    <ligand>
        <name>ATP</name>
        <dbReference type="ChEBI" id="CHEBI:30616"/>
    </ligand>
</feature>
<dbReference type="GO" id="GO:0008795">
    <property type="term" value="F:NAD+ synthase activity"/>
    <property type="evidence" value="ECO:0007669"/>
    <property type="project" value="UniProtKB-UniRule"/>
</dbReference>
<comment type="similarity">
    <text evidence="9">Belongs to the NAD synthetase family.</text>
</comment>
<dbReference type="InterPro" id="IPR014445">
    <property type="entry name" value="Gln-dep_NAD_synthase"/>
</dbReference>
<keyword evidence="5 7" id="KW-0067">ATP-binding</keyword>
<evidence type="ECO:0000313" key="12">
    <source>
        <dbReference type="Proteomes" id="UP000034736"/>
    </source>
</evidence>
<dbReference type="InterPro" id="IPR014729">
    <property type="entry name" value="Rossmann-like_a/b/a_fold"/>
</dbReference>
<comment type="catalytic activity">
    <reaction evidence="7 8">
        <text>deamido-NAD(+) + L-glutamine + ATP + H2O = L-glutamate + AMP + diphosphate + NAD(+) + H(+)</text>
        <dbReference type="Rhea" id="RHEA:24384"/>
        <dbReference type="ChEBI" id="CHEBI:15377"/>
        <dbReference type="ChEBI" id="CHEBI:15378"/>
        <dbReference type="ChEBI" id="CHEBI:29985"/>
        <dbReference type="ChEBI" id="CHEBI:30616"/>
        <dbReference type="ChEBI" id="CHEBI:33019"/>
        <dbReference type="ChEBI" id="CHEBI:57540"/>
        <dbReference type="ChEBI" id="CHEBI:58359"/>
        <dbReference type="ChEBI" id="CHEBI:58437"/>
        <dbReference type="ChEBI" id="CHEBI:456215"/>
        <dbReference type="EC" id="6.3.5.1"/>
    </reaction>
</comment>
<protein>
    <recommendedName>
        <fullName evidence="7 8">Glutamine-dependent NAD(+) synthetase</fullName>
        <ecNumber evidence="7 8">6.3.5.1</ecNumber>
    </recommendedName>
    <alternativeName>
        <fullName evidence="7 8">NAD(+) synthase [glutamine-hydrolyzing]</fullName>
    </alternativeName>
</protein>
<dbReference type="NCBIfam" id="TIGR00552">
    <property type="entry name" value="nadE"/>
    <property type="match status" value="1"/>
</dbReference>
<comment type="pathway">
    <text evidence="1 7 8">Cofactor biosynthesis; NAD(+) biosynthesis; NAD(+) from deamido-NAD(+) (L-Gln route): step 1/1.</text>
</comment>
<dbReference type="PATRIC" id="fig|1618647.3.peg.210"/>
<feature type="binding site" evidence="7">
    <location>
        <begin position="480"/>
        <end position="483"/>
    </location>
    <ligand>
        <name>deamido-NAD(+)</name>
        <dbReference type="ChEBI" id="CHEBI:58437"/>
        <note>ligand shared between two neighboring subunits</note>
    </ligand>
</feature>
<dbReference type="EMBL" id="LCHU01000003">
    <property type="protein sequence ID" value="KKT41935.1"/>
    <property type="molecule type" value="Genomic_DNA"/>
</dbReference>